<dbReference type="AlphaFoldDB" id="A0A061EA06"/>
<sequence length="355" mass="39513">MEILSVLCCRWPEQKQSRRMWKLCFVCRGTNGASTLALTCTIRGRICMSYGELWFAIGNRKARFSKREFCLVTRLKFGTLLVVIVNPYKVIPGGIHKQYWGAGSQRQFLIIKACLKGNASLDRVVICSIMEVGGLSRIQSLIKEKIIDRKEKSVVRRGVQRSRTTDKEVHAHFTAIEAPGAIKAVKEGPTINVDGYADEDAVLVDRGSRDMQMHKHWMDEHDGTRNEESIGSGIDLDEVAGINQDIASAHSSPSVAPLKYHLETVNATKAPHPASSPITTSPCPAHITTPLEAPQYDQSTPFPKARLPPQVKDACVSMISKSVQSSYANPLLVQCKAKDALKDRYEFFMKNEQAR</sequence>
<evidence type="ECO:0000313" key="1">
    <source>
        <dbReference type="EMBL" id="EOY01177.1"/>
    </source>
</evidence>
<proteinExistence type="predicted"/>
<dbReference type="InParanoid" id="A0A061EA06"/>
<reference evidence="1 2" key="1">
    <citation type="journal article" date="2013" name="Genome Biol.">
        <title>The genome sequence of the most widely cultivated cacao type and its use to identify candidate genes regulating pod color.</title>
        <authorList>
            <person name="Motamayor J.C."/>
            <person name="Mockaitis K."/>
            <person name="Schmutz J."/>
            <person name="Haiminen N."/>
            <person name="Iii D.L."/>
            <person name="Cornejo O."/>
            <person name="Findley S.D."/>
            <person name="Zheng P."/>
            <person name="Utro F."/>
            <person name="Royaert S."/>
            <person name="Saski C."/>
            <person name="Jenkins J."/>
            <person name="Podicheti R."/>
            <person name="Zhao M."/>
            <person name="Scheffler B.E."/>
            <person name="Stack J.C."/>
            <person name="Feltus F.A."/>
            <person name="Mustiga G.M."/>
            <person name="Amores F."/>
            <person name="Phillips W."/>
            <person name="Marelli J.P."/>
            <person name="May G.D."/>
            <person name="Shapiro H."/>
            <person name="Ma J."/>
            <person name="Bustamante C.D."/>
            <person name="Schnell R.J."/>
            <person name="Main D."/>
            <person name="Gilbert D."/>
            <person name="Parida L."/>
            <person name="Kuhn D.N."/>
        </authorList>
    </citation>
    <scope>NUCLEOTIDE SEQUENCE [LARGE SCALE GENOMIC DNA]</scope>
    <source>
        <strain evidence="2">cv. Matina 1-6</strain>
    </source>
</reference>
<name>A0A061EA06_THECC</name>
<gene>
    <name evidence="1" type="ORF">TCM_011112</name>
</gene>
<evidence type="ECO:0000313" key="2">
    <source>
        <dbReference type="Proteomes" id="UP000026915"/>
    </source>
</evidence>
<dbReference type="Gramene" id="EOY01177">
    <property type="protein sequence ID" value="EOY01177"/>
    <property type="gene ID" value="TCM_011112"/>
</dbReference>
<dbReference type="EMBL" id="CM001880">
    <property type="protein sequence ID" value="EOY01177.1"/>
    <property type="molecule type" value="Genomic_DNA"/>
</dbReference>
<protein>
    <submittedName>
        <fullName evidence="1">Uncharacterized protein</fullName>
    </submittedName>
</protein>
<organism evidence="1 2">
    <name type="scientific">Theobroma cacao</name>
    <name type="common">Cacao</name>
    <name type="synonym">Cocoa</name>
    <dbReference type="NCBI Taxonomy" id="3641"/>
    <lineage>
        <taxon>Eukaryota</taxon>
        <taxon>Viridiplantae</taxon>
        <taxon>Streptophyta</taxon>
        <taxon>Embryophyta</taxon>
        <taxon>Tracheophyta</taxon>
        <taxon>Spermatophyta</taxon>
        <taxon>Magnoliopsida</taxon>
        <taxon>eudicotyledons</taxon>
        <taxon>Gunneridae</taxon>
        <taxon>Pentapetalae</taxon>
        <taxon>rosids</taxon>
        <taxon>malvids</taxon>
        <taxon>Malvales</taxon>
        <taxon>Malvaceae</taxon>
        <taxon>Byttnerioideae</taxon>
        <taxon>Theobroma</taxon>
    </lineage>
</organism>
<dbReference type="Proteomes" id="UP000026915">
    <property type="component" value="Chromosome 2"/>
</dbReference>
<dbReference type="HOGENOM" id="CLU_781694_0_0_1"/>
<accession>A0A061EA06</accession>
<keyword evidence="2" id="KW-1185">Reference proteome</keyword>